<organism evidence="4 5">
    <name type="scientific">Qipengyuania algicida</name>
    <dbReference type="NCBI Taxonomy" id="1836209"/>
    <lineage>
        <taxon>Bacteria</taxon>
        <taxon>Pseudomonadati</taxon>
        <taxon>Pseudomonadota</taxon>
        <taxon>Alphaproteobacteria</taxon>
        <taxon>Sphingomonadales</taxon>
        <taxon>Erythrobacteraceae</taxon>
        <taxon>Qipengyuania</taxon>
    </lineage>
</organism>
<dbReference type="InterPro" id="IPR020084">
    <property type="entry name" value="NUDIX_hydrolase_CS"/>
</dbReference>
<dbReference type="InterPro" id="IPR015797">
    <property type="entry name" value="NUDIX_hydrolase-like_dom_sf"/>
</dbReference>
<accession>A0A845AEE5</accession>
<keyword evidence="5" id="KW-1185">Reference proteome</keyword>
<evidence type="ECO:0000313" key="5">
    <source>
        <dbReference type="Proteomes" id="UP000439780"/>
    </source>
</evidence>
<comment type="caution">
    <text evidence="4">The sequence shown here is derived from an EMBL/GenBank/DDBJ whole genome shotgun (WGS) entry which is preliminary data.</text>
</comment>
<dbReference type="AlphaFoldDB" id="A0A845AEE5"/>
<dbReference type="GO" id="GO:0016787">
    <property type="term" value="F:hydrolase activity"/>
    <property type="evidence" value="ECO:0007669"/>
    <property type="project" value="UniProtKB-KW"/>
</dbReference>
<name>A0A845AEE5_9SPHN</name>
<evidence type="ECO:0000259" key="3">
    <source>
        <dbReference type="PROSITE" id="PS51462"/>
    </source>
</evidence>
<dbReference type="PANTHER" id="PTHR43046">
    <property type="entry name" value="GDP-MANNOSE MANNOSYL HYDROLASE"/>
    <property type="match status" value="1"/>
</dbReference>
<evidence type="ECO:0000256" key="1">
    <source>
        <dbReference type="ARBA" id="ARBA00001946"/>
    </source>
</evidence>
<gene>
    <name evidence="4" type="ORF">GRI58_03345</name>
</gene>
<proteinExistence type="predicted"/>
<dbReference type="Proteomes" id="UP000439780">
    <property type="component" value="Unassembled WGS sequence"/>
</dbReference>
<evidence type="ECO:0000256" key="2">
    <source>
        <dbReference type="ARBA" id="ARBA00022801"/>
    </source>
</evidence>
<comment type="cofactor">
    <cofactor evidence="1">
        <name>Mg(2+)</name>
        <dbReference type="ChEBI" id="CHEBI:18420"/>
    </cofactor>
</comment>
<sequence>MMSWLPTPLLRVAYRLAHQLRHRWRKFRGKPIVGVTMIARDLDGRLLLVRHSYGPDEWTFPAGGPHRGEDYLATAARELMEEVGCRASALRMIGTIEETMSGCAHTSHIVACVTTDAPRPNGHELLEARFFPTHSLPHPLSPRADARLALWSARNEARLDPAS</sequence>
<dbReference type="PROSITE" id="PS00893">
    <property type="entry name" value="NUDIX_BOX"/>
    <property type="match status" value="1"/>
</dbReference>
<dbReference type="CDD" id="cd02883">
    <property type="entry name" value="NUDIX_Hydrolase"/>
    <property type="match status" value="1"/>
</dbReference>
<dbReference type="SUPFAM" id="SSF55811">
    <property type="entry name" value="Nudix"/>
    <property type="match status" value="1"/>
</dbReference>
<dbReference type="PANTHER" id="PTHR43046:SF16">
    <property type="entry name" value="ADP-RIBOSE PYROPHOSPHATASE YJHB-RELATED"/>
    <property type="match status" value="1"/>
</dbReference>
<dbReference type="PROSITE" id="PS51462">
    <property type="entry name" value="NUDIX"/>
    <property type="match status" value="1"/>
</dbReference>
<dbReference type="Gene3D" id="3.90.79.10">
    <property type="entry name" value="Nucleoside Triphosphate Pyrophosphohydrolase"/>
    <property type="match status" value="1"/>
</dbReference>
<evidence type="ECO:0000313" key="4">
    <source>
        <dbReference type="EMBL" id="MXP27857.1"/>
    </source>
</evidence>
<dbReference type="Pfam" id="PF00293">
    <property type="entry name" value="NUDIX"/>
    <property type="match status" value="1"/>
</dbReference>
<keyword evidence="2" id="KW-0378">Hydrolase</keyword>
<dbReference type="OrthoDB" id="8480561at2"/>
<dbReference type="EMBL" id="WTYA01000002">
    <property type="protein sequence ID" value="MXP27857.1"/>
    <property type="molecule type" value="Genomic_DNA"/>
</dbReference>
<reference evidence="4 5" key="1">
    <citation type="submission" date="2019-12" db="EMBL/GenBank/DDBJ databases">
        <title>Genomic-based taxomic classification of the family Erythrobacteraceae.</title>
        <authorList>
            <person name="Xu L."/>
        </authorList>
    </citation>
    <scope>NUCLEOTIDE SEQUENCE [LARGE SCALE GENOMIC DNA]</scope>
    <source>
        <strain evidence="4 5">KEMB 9005-328</strain>
    </source>
</reference>
<feature type="domain" description="Nudix hydrolase" evidence="3">
    <location>
        <begin position="28"/>
        <end position="154"/>
    </location>
</feature>
<dbReference type="InterPro" id="IPR000086">
    <property type="entry name" value="NUDIX_hydrolase_dom"/>
</dbReference>
<protein>
    <submittedName>
        <fullName evidence="4">NUDIX domain-containing protein</fullName>
    </submittedName>
</protein>